<dbReference type="Proteomes" id="UP001470230">
    <property type="component" value="Unassembled WGS sequence"/>
</dbReference>
<dbReference type="EMBL" id="JAPFFF010000001">
    <property type="protein sequence ID" value="KAK8897812.1"/>
    <property type="molecule type" value="Genomic_DNA"/>
</dbReference>
<keyword evidence="6" id="KW-0029">Amino-acid transport</keyword>
<evidence type="ECO:0000256" key="5">
    <source>
        <dbReference type="ARBA" id="ARBA00022692"/>
    </source>
</evidence>
<protein>
    <recommendedName>
        <fullName evidence="10">Amino acid transporter transmembrane domain-containing protein</fullName>
    </recommendedName>
</protein>
<sequence>MYVTVPVFASNSFYQERDDRNFFSESGSSNYTNNNNFKDTLLPDFRPKKSNKISILRAVVVFLNQNIGIGLLSIPYCFQSGIILNSVVLAILAFFALLSFILLVDVSIATGQSIDYAKFMRASFPDSKRSYDWFPLIIISITLLGCSILHFQYACTLVQTFLDELVDFGVSSIPKWTYNRWFLIGIPALVIDLPLMFLRSIKALSYASLFTLVLIIIYLIHTIYIFTLSMKSTTDSTNSTCLTSFKNTSIIISKSSLFGLKHSFDGLTLFSFNKYFIPSLSIQAFAFTFNMMVTPTIEKLKNPTRKNQYITFGCVIAISCTTYIICGILPYLALIPNISHAIVFEDFIHGRIFTVIVKALFGVFLIMTTPLILFSCRVAFNDATFRSEFTTARWNIMGITILIITVVTAAAVESITTVFGFIGGVTSTLTAYVLPSLYYLRLCKNESVWKKILSWILMPSGLIIMCVCLYDSIRSIIQGDAAK</sequence>
<keyword evidence="4" id="KW-0926">Vacuole</keyword>
<keyword evidence="7 9" id="KW-1133">Transmembrane helix</keyword>
<comment type="subcellular location">
    <subcellularLocation>
        <location evidence="1">Vacuole membrane</location>
        <topology evidence="1">Multi-pass membrane protein</topology>
    </subcellularLocation>
</comment>
<evidence type="ECO:0000256" key="9">
    <source>
        <dbReference type="SAM" id="Phobius"/>
    </source>
</evidence>
<evidence type="ECO:0000256" key="3">
    <source>
        <dbReference type="ARBA" id="ARBA00022448"/>
    </source>
</evidence>
<feature type="transmembrane region" description="Helical" evidence="9">
    <location>
        <begin position="275"/>
        <end position="297"/>
    </location>
</feature>
<feature type="transmembrane region" description="Helical" evidence="9">
    <location>
        <begin position="82"/>
        <end position="110"/>
    </location>
</feature>
<feature type="transmembrane region" description="Helical" evidence="9">
    <location>
        <begin position="352"/>
        <end position="374"/>
    </location>
</feature>
<feature type="transmembrane region" description="Helical" evidence="9">
    <location>
        <begin position="309"/>
        <end position="332"/>
    </location>
</feature>
<feature type="transmembrane region" description="Helical" evidence="9">
    <location>
        <begin position="394"/>
        <end position="412"/>
    </location>
</feature>
<evidence type="ECO:0000259" key="10">
    <source>
        <dbReference type="Pfam" id="PF01490"/>
    </source>
</evidence>
<dbReference type="PANTHER" id="PTHR22950">
    <property type="entry name" value="AMINO ACID TRANSPORTER"/>
    <property type="match status" value="1"/>
</dbReference>
<keyword evidence="8 9" id="KW-0472">Membrane</keyword>
<evidence type="ECO:0000256" key="1">
    <source>
        <dbReference type="ARBA" id="ARBA00004128"/>
    </source>
</evidence>
<name>A0ABR2L4Y9_9EUKA</name>
<gene>
    <name evidence="11" type="ORF">M9Y10_000040</name>
</gene>
<evidence type="ECO:0000256" key="7">
    <source>
        <dbReference type="ARBA" id="ARBA00022989"/>
    </source>
</evidence>
<evidence type="ECO:0000256" key="8">
    <source>
        <dbReference type="ARBA" id="ARBA00023136"/>
    </source>
</evidence>
<dbReference type="Pfam" id="PF01490">
    <property type="entry name" value="Aa_trans"/>
    <property type="match status" value="1"/>
</dbReference>
<evidence type="ECO:0000256" key="6">
    <source>
        <dbReference type="ARBA" id="ARBA00022970"/>
    </source>
</evidence>
<comment type="similarity">
    <text evidence="2">Belongs to the amino acid/polyamine transporter 2 family.</text>
</comment>
<dbReference type="PANTHER" id="PTHR22950:SF678">
    <property type="entry name" value="VACUOLAR AMINO ACID TRANSPORTER 5-RELATED"/>
    <property type="match status" value="1"/>
</dbReference>
<reference evidence="11 12" key="1">
    <citation type="submission" date="2024-04" db="EMBL/GenBank/DDBJ databases">
        <title>Tritrichomonas musculus Genome.</title>
        <authorList>
            <person name="Alves-Ferreira E."/>
            <person name="Grigg M."/>
            <person name="Lorenzi H."/>
            <person name="Galac M."/>
        </authorList>
    </citation>
    <scope>NUCLEOTIDE SEQUENCE [LARGE SCALE GENOMIC DNA]</scope>
    <source>
        <strain evidence="11 12">EAF2021</strain>
    </source>
</reference>
<evidence type="ECO:0000256" key="4">
    <source>
        <dbReference type="ARBA" id="ARBA00022554"/>
    </source>
</evidence>
<keyword evidence="5 9" id="KW-0812">Transmembrane</keyword>
<feature type="transmembrane region" description="Helical" evidence="9">
    <location>
        <begin position="131"/>
        <end position="153"/>
    </location>
</feature>
<comment type="caution">
    <text evidence="11">The sequence shown here is derived from an EMBL/GenBank/DDBJ whole genome shotgun (WGS) entry which is preliminary data.</text>
</comment>
<feature type="transmembrane region" description="Helical" evidence="9">
    <location>
        <begin position="418"/>
        <end position="440"/>
    </location>
</feature>
<dbReference type="InterPro" id="IPR013057">
    <property type="entry name" value="AA_transpt_TM"/>
</dbReference>
<proteinExistence type="inferred from homology"/>
<organism evidence="11 12">
    <name type="scientific">Tritrichomonas musculus</name>
    <dbReference type="NCBI Taxonomy" id="1915356"/>
    <lineage>
        <taxon>Eukaryota</taxon>
        <taxon>Metamonada</taxon>
        <taxon>Parabasalia</taxon>
        <taxon>Tritrichomonadida</taxon>
        <taxon>Tritrichomonadidae</taxon>
        <taxon>Tritrichomonas</taxon>
    </lineage>
</organism>
<keyword evidence="12" id="KW-1185">Reference proteome</keyword>
<feature type="transmembrane region" description="Helical" evidence="9">
    <location>
        <begin position="181"/>
        <end position="198"/>
    </location>
</feature>
<evidence type="ECO:0000256" key="2">
    <source>
        <dbReference type="ARBA" id="ARBA00008066"/>
    </source>
</evidence>
<feature type="domain" description="Amino acid transporter transmembrane" evidence="10">
    <location>
        <begin position="52"/>
        <end position="473"/>
    </location>
</feature>
<feature type="transmembrane region" description="Helical" evidence="9">
    <location>
        <begin position="452"/>
        <end position="473"/>
    </location>
</feature>
<feature type="transmembrane region" description="Helical" evidence="9">
    <location>
        <begin position="55"/>
        <end position="76"/>
    </location>
</feature>
<feature type="transmembrane region" description="Helical" evidence="9">
    <location>
        <begin position="205"/>
        <end position="226"/>
    </location>
</feature>
<evidence type="ECO:0000313" key="12">
    <source>
        <dbReference type="Proteomes" id="UP001470230"/>
    </source>
</evidence>
<accession>A0ABR2L4Y9</accession>
<evidence type="ECO:0000313" key="11">
    <source>
        <dbReference type="EMBL" id="KAK8897812.1"/>
    </source>
</evidence>
<keyword evidence="3" id="KW-0813">Transport</keyword>